<comment type="caution">
    <text evidence="5">The sequence shown here is derived from an EMBL/GenBank/DDBJ whole genome shotgun (WGS) entry which is preliminary data.</text>
</comment>
<sequence>MELKKIQIILVAICIMNIFISTMAMPTANNNDDPVTIKDEMTPYPFTQKRYVDLSYVSPEVSNMIQKSNLNIEQIRQQQDRLRNRYEVITSSTAQPEVLSENEEDYRIAKIQSELQATLRDPVAEQGIGRERAPSPSFEYAFPAVCEMPKSMNYSDWFGQKSWNIIFKPIYRHFNVQSSILRIFKISKEEYKSSSSTECNEDVTELFTLKVSVYARKKSKEFIKKAIHESLIPSKRVGWIEVDVISTLKFWNNPKNNYGLSIDMYDEQGKQLDAREYFELQNCADEAAPVLPWGAFQFLAEQSSPNKPVSTSVLEQFRQMYPQPRLDIMSLTPANYNAQYSSSEEDQSRRNINRTQRHIRHNHHSLVNEHRASIDNLISSLKSKSHKRRGHISRDDNGTAGDT</sequence>
<keyword evidence="3" id="KW-0812">Transmembrane</keyword>
<name>A0A9J6CC13_POLVA</name>
<feature type="coiled-coil region" evidence="1">
    <location>
        <begin position="65"/>
        <end position="92"/>
    </location>
</feature>
<keyword evidence="3" id="KW-1133">Transmembrane helix</keyword>
<evidence type="ECO:0000313" key="6">
    <source>
        <dbReference type="Proteomes" id="UP001107558"/>
    </source>
</evidence>
<evidence type="ECO:0000256" key="2">
    <source>
        <dbReference type="SAM" id="MobiDB-lite"/>
    </source>
</evidence>
<feature type="domain" description="TGF-beta propeptide" evidence="4">
    <location>
        <begin position="179"/>
        <end position="274"/>
    </location>
</feature>
<organism evidence="5 6">
    <name type="scientific">Polypedilum vanderplanki</name>
    <name type="common">Sleeping chironomid midge</name>
    <dbReference type="NCBI Taxonomy" id="319348"/>
    <lineage>
        <taxon>Eukaryota</taxon>
        <taxon>Metazoa</taxon>
        <taxon>Ecdysozoa</taxon>
        <taxon>Arthropoda</taxon>
        <taxon>Hexapoda</taxon>
        <taxon>Insecta</taxon>
        <taxon>Pterygota</taxon>
        <taxon>Neoptera</taxon>
        <taxon>Endopterygota</taxon>
        <taxon>Diptera</taxon>
        <taxon>Nematocera</taxon>
        <taxon>Chironomoidea</taxon>
        <taxon>Chironomidae</taxon>
        <taxon>Chironominae</taxon>
        <taxon>Polypedilum</taxon>
        <taxon>Polypedilum</taxon>
    </lineage>
</organism>
<dbReference type="InterPro" id="IPR001111">
    <property type="entry name" value="TGF-b_propeptide"/>
</dbReference>
<feature type="transmembrane region" description="Helical" evidence="3">
    <location>
        <begin position="7"/>
        <end position="25"/>
    </location>
</feature>
<dbReference type="OrthoDB" id="6287506at2759"/>
<protein>
    <recommendedName>
        <fullName evidence="4">TGF-beta propeptide domain-containing protein</fullName>
    </recommendedName>
</protein>
<keyword evidence="3" id="KW-0472">Membrane</keyword>
<accession>A0A9J6CC13</accession>
<keyword evidence="6" id="KW-1185">Reference proteome</keyword>
<keyword evidence="1" id="KW-0175">Coiled coil</keyword>
<dbReference type="Proteomes" id="UP001107558">
    <property type="component" value="Chromosome 2"/>
</dbReference>
<dbReference type="EMBL" id="JADBJN010000002">
    <property type="protein sequence ID" value="KAG5679400.1"/>
    <property type="molecule type" value="Genomic_DNA"/>
</dbReference>
<evidence type="ECO:0000256" key="3">
    <source>
        <dbReference type="SAM" id="Phobius"/>
    </source>
</evidence>
<dbReference type="Pfam" id="PF00688">
    <property type="entry name" value="TGFb_propeptide"/>
    <property type="match status" value="1"/>
</dbReference>
<dbReference type="AlphaFoldDB" id="A0A9J6CC13"/>
<gene>
    <name evidence="5" type="ORF">PVAND_008968</name>
</gene>
<dbReference type="Gene3D" id="2.60.120.970">
    <property type="match status" value="1"/>
</dbReference>
<proteinExistence type="predicted"/>
<reference evidence="5" key="1">
    <citation type="submission" date="2021-03" db="EMBL/GenBank/DDBJ databases">
        <title>Chromosome level genome of the anhydrobiotic midge Polypedilum vanderplanki.</title>
        <authorList>
            <person name="Yoshida Y."/>
            <person name="Kikawada T."/>
            <person name="Gusev O."/>
        </authorList>
    </citation>
    <scope>NUCLEOTIDE SEQUENCE</scope>
    <source>
        <strain evidence="5">NIAS01</strain>
        <tissue evidence="5">Whole body or cell culture</tissue>
    </source>
</reference>
<evidence type="ECO:0000313" key="5">
    <source>
        <dbReference type="EMBL" id="KAG5679400.1"/>
    </source>
</evidence>
<evidence type="ECO:0000259" key="4">
    <source>
        <dbReference type="Pfam" id="PF00688"/>
    </source>
</evidence>
<feature type="region of interest" description="Disordered" evidence="2">
    <location>
        <begin position="380"/>
        <end position="403"/>
    </location>
</feature>
<evidence type="ECO:0000256" key="1">
    <source>
        <dbReference type="SAM" id="Coils"/>
    </source>
</evidence>